<reference evidence="1 2" key="1">
    <citation type="submission" date="2016-02" db="EMBL/GenBank/DDBJ databases">
        <authorList>
            <consortium name="Pathogen Informatics"/>
        </authorList>
    </citation>
    <scope>NUCLEOTIDE SEQUENCE [LARGE SCALE GENOMIC DNA]</scope>
    <source>
        <strain evidence="1 2">LSS82</strain>
    </source>
</reference>
<proteinExistence type="predicted"/>
<dbReference type="Proteomes" id="UP000074825">
    <property type="component" value="Unassembled WGS sequence"/>
</dbReference>
<dbReference type="GO" id="GO:0004834">
    <property type="term" value="F:tryptophan synthase activity"/>
    <property type="evidence" value="ECO:0007669"/>
    <property type="project" value="UniProtKB-EC"/>
</dbReference>
<organism evidence="1 2">
    <name type="scientific">Streptococcus suis</name>
    <dbReference type="NCBI Taxonomy" id="1307"/>
    <lineage>
        <taxon>Bacteria</taxon>
        <taxon>Bacillati</taxon>
        <taxon>Bacillota</taxon>
        <taxon>Bacilli</taxon>
        <taxon>Lactobacillales</taxon>
        <taxon>Streptococcaceae</taxon>
        <taxon>Streptococcus</taxon>
    </lineage>
</organism>
<dbReference type="AlphaFoldDB" id="A0A116MZP3"/>
<dbReference type="InterPro" id="IPR036052">
    <property type="entry name" value="TrpB-like_PALP_sf"/>
</dbReference>
<keyword evidence="1" id="KW-0456">Lyase</keyword>
<protein>
    <submittedName>
        <fullName evidence="1">Tryptophan synthase subunit beta</fullName>
        <ecNumber evidence="1">4.2.1.20</ecNumber>
    </submittedName>
</protein>
<evidence type="ECO:0000313" key="1">
    <source>
        <dbReference type="EMBL" id="CYV75290.1"/>
    </source>
</evidence>
<dbReference type="EMBL" id="FIIF01000008">
    <property type="protein sequence ID" value="CYV75290.1"/>
    <property type="molecule type" value="Genomic_DNA"/>
</dbReference>
<dbReference type="Gene3D" id="3.40.50.1100">
    <property type="match status" value="1"/>
</dbReference>
<evidence type="ECO:0000313" key="2">
    <source>
        <dbReference type="Proteomes" id="UP000074825"/>
    </source>
</evidence>
<sequence length="64" mass="7586">MTEKGYFGQFGGSFVPEQIQVLLDQLEETFEQYRNDSEFLAEYQAYLKDYAMLVVKCHCILRNH</sequence>
<accession>A0A116MZP3</accession>
<dbReference type="SUPFAM" id="SSF53686">
    <property type="entry name" value="Tryptophan synthase beta subunit-like PLP-dependent enzymes"/>
    <property type="match status" value="1"/>
</dbReference>
<gene>
    <name evidence="1" type="primary">trpB_2</name>
    <name evidence="1" type="ORF">ERS132444_01219</name>
</gene>
<dbReference type="EC" id="4.2.1.20" evidence="1"/>
<name>A0A116MZP3_STRSU</name>